<dbReference type="Proteomes" id="UP000777661">
    <property type="component" value="Unassembled WGS sequence"/>
</dbReference>
<organism evidence="8 9">
    <name type="scientific">Nitratireductor rhodophyticola</name>
    <dbReference type="NCBI Taxonomy" id="2854036"/>
    <lineage>
        <taxon>Bacteria</taxon>
        <taxon>Pseudomonadati</taxon>
        <taxon>Pseudomonadota</taxon>
        <taxon>Alphaproteobacteria</taxon>
        <taxon>Hyphomicrobiales</taxon>
        <taxon>Phyllobacteriaceae</taxon>
        <taxon>Nitratireductor</taxon>
    </lineage>
</organism>
<name>A0ABS7RE10_9HYPH</name>
<feature type="transmembrane region" description="Helical" evidence="7">
    <location>
        <begin position="402"/>
        <end position="421"/>
    </location>
</feature>
<proteinExistence type="inferred from homology"/>
<evidence type="ECO:0000313" key="9">
    <source>
        <dbReference type="Proteomes" id="UP000777661"/>
    </source>
</evidence>
<evidence type="ECO:0000256" key="4">
    <source>
        <dbReference type="ARBA" id="ARBA00022692"/>
    </source>
</evidence>
<dbReference type="InterPro" id="IPR050833">
    <property type="entry name" value="Poly_Biosynth_Transport"/>
</dbReference>
<keyword evidence="6 7" id="KW-0472">Membrane</keyword>
<protein>
    <submittedName>
        <fullName evidence="8">Oligosaccharide flippase family protein</fullName>
    </submittedName>
</protein>
<evidence type="ECO:0000256" key="6">
    <source>
        <dbReference type="ARBA" id="ARBA00023136"/>
    </source>
</evidence>
<evidence type="ECO:0000256" key="5">
    <source>
        <dbReference type="ARBA" id="ARBA00022989"/>
    </source>
</evidence>
<feature type="transmembrane region" description="Helical" evidence="7">
    <location>
        <begin position="190"/>
        <end position="211"/>
    </location>
</feature>
<keyword evidence="3" id="KW-1003">Cell membrane</keyword>
<evidence type="ECO:0000256" key="7">
    <source>
        <dbReference type="SAM" id="Phobius"/>
    </source>
</evidence>
<sequence>MKPDHKPRQDDTQVSGFLGLSVSNLLGGGVWVMAARLFSQVAQLVAFVAAARVLSPAEFGFFAFVSAIAFLFVVVSEGGWAEYIMRADHGEEQLPQLASIAIVSGCCFTAAGLMLALLAGAFWFPAWQAWLFVLFALWFIPAALNAVYDGMLVHRNLLNRQAVIRILAEAAGLTVTLIGLWAGWNIVALVVGRLVTHISGLAGGICVIGWITPRLPSRAVFAEVIHFARYILSVRIIVFARSYSGTLAVGGLLGLADAGYYRAAERIVAAFSELVGEPARLLAWVVFRRANSRAAVASAGDPVTRAGSFFLPVLFAIAAPVYLGLVLVSGNLVDIALGAAWAPVALVVKILAVRQLLMFQGYVTEPLLTVRGEVKRLWPLSLLISFASILMILVLAPFGLVYAALGQCLAAAFAGALSVWFQIRYGRLDWGGISANSGLIALAAAVMFVGVSSLAHWPAETHMPPYSQMAMQVLVGATIYLTVLYASWKWTGWLKSGH</sequence>
<feature type="transmembrane region" description="Helical" evidence="7">
    <location>
        <begin position="377"/>
        <end position="396"/>
    </location>
</feature>
<feature type="transmembrane region" description="Helical" evidence="7">
    <location>
        <begin position="97"/>
        <end position="123"/>
    </location>
</feature>
<feature type="transmembrane region" description="Helical" evidence="7">
    <location>
        <begin position="433"/>
        <end position="457"/>
    </location>
</feature>
<reference evidence="8 9" key="1">
    <citation type="submission" date="2021-06" db="EMBL/GenBank/DDBJ databases">
        <title>Nitratireductor porphyridii sp. nov., isolated from a small marine red alga, Porphyridium purpureum in South Korea.</title>
        <authorList>
            <person name="Kim K.H."/>
            <person name="Kristyanto S."/>
            <person name="Jeon C.O."/>
        </authorList>
    </citation>
    <scope>NUCLEOTIDE SEQUENCE [LARGE SCALE GENOMIC DNA]</scope>
    <source>
        <strain evidence="8 9">R6</strain>
    </source>
</reference>
<comment type="caution">
    <text evidence="8">The sequence shown here is derived from an EMBL/GenBank/DDBJ whole genome shotgun (WGS) entry which is preliminary data.</text>
</comment>
<evidence type="ECO:0000313" key="8">
    <source>
        <dbReference type="EMBL" id="MBY8918261.1"/>
    </source>
</evidence>
<feature type="transmembrane region" description="Helical" evidence="7">
    <location>
        <begin position="308"/>
        <end position="329"/>
    </location>
</feature>
<evidence type="ECO:0000256" key="3">
    <source>
        <dbReference type="ARBA" id="ARBA00022475"/>
    </source>
</evidence>
<feature type="transmembrane region" description="Helical" evidence="7">
    <location>
        <begin position="335"/>
        <end position="357"/>
    </location>
</feature>
<dbReference type="PANTHER" id="PTHR30250">
    <property type="entry name" value="PST FAMILY PREDICTED COLANIC ACID TRANSPORTER"/>
    <property type="match status" value="1"/>
</dbReference>
<feature type="transmembrane region" description="Helical" evidence="7">
    <location>
        <begin position="59"/>
        <end position="76"/>
    </location>
</feature>
<feature type="transmembrane region" description="Helical" evidence="7">
    <location>
        <begin position="129"/>
        <end position="150"/>
    </location>
</feature>
<dbReference type="PANTHER" id="PTHR30250:SF10">
    <property type="entry name" value="LIPOPOLYSACCHARIDE BIOSYNTHESIS PROTEIN WZXC"/>
    <property type="match status" value="1"/>
</dbReference>
<feature type="transmembrane region" description="Helical" evidence="7">
    <location>
        <begin position="162"/>
        <end position="184"/>
    </location>
</feature>
<gene>
    <name evidence="8" type="ORF">KVG22_16780</name>
</gene>
<dbReference type="Pfam" id="PF13440">
    <property type="entry name" value="Polysacc_synt_3"/>
    <property type="match status" value="1"/>
</dbReference>
<comment type="similarity">
    <text evidence="2">Belongs to the polysaccharide synthase family.</text>
</comment>
<feature type="transmembrane region" description="Helical" evidence="7">
    <location>
        <begin position="469"/>
        <end position="488"/>
    </location>
</feature>
<evidence type="ECO:0000256" key="1">
    <source>
        <dbReference type="ARBA" id="ARBA00004651"/>
    </source>
</evidence>
<keyword evidence="5 7" id="KW-1133">Transmembrane helix</keyword>
<feature type="transmembrane region" description="Helical" evidence="7">
    <location>
        <begin position="232"/>
        <end position="255"/>
    </location>
</feature>
<dbReference type="EMBL" id="JAHSQO010000005">
    <property type="protein sequence ID" value="MBY8918261.1"/>
    <property type="molecule type" value="Genomic_DNA"/>
</dbReference>
<feature type="transmembrane region" description="Helical" evidence="7">
    <location>
        <begin position="267"/>
        <end position="287"/>
    </location>
</feature>
<comment type="subcellular location">
    <subcellularLocation>
        <location evidence="1">Cell membrane</location>
        <topology evidence="1">Multi-pass membrane protein</topology>
    </subcellularLocation>
</comment>
<keyword evidence="9" id="KW-1185">Reference proteome</keyword>
<feature type="transmembrane region" description="Helical" evidence="7">
    <location>
        <begin position="16"/>
        <end position="39"/>
    </location>
</feature>
<evidence type="ECO:0000256" key="2">
    <source>
        <dbReference type="ARBA" id="ARBA00007430"/>
    </source>
</evidence>
<keyword evidence="4 7" id="KW-0812">Transmembrane</keyword>
<accession>A0ABS7RE10</accession>